<keyword evidence="1" id="KW-1133">Transmembrane helix</keyword>
<keyword evidence="1" id="KW-0812">Transmembrane</keyword>
<reference evidence="3" key="1">
    <citation type="thesis" date="2020" institute="ProQuest LLC" country="789 East Eisenhower Parkway, Ann Arbor, MI, USA">
        <title>Comparative Genomics and Chromosome Evolution.</title>
        <authorList>
            <person name="Mudd A.B."/>
        </authorList>
    </citation>
    <scope>NUCLEOTIDE SEQUENCE</scope>
    <source>
        <strain evidence="3">HN-11 Male</strain>
        <tissue evidence="3">Kidney and liver</tissue>
    </source>
</reference>
<comment type="caution">
    <text evidence="3">The sequence shown here is derived from an EMBL/GenBank/DDBJ whole genome shotgun (WGS) entry which is preliminary data.</text>
</comment>
<dbReference type="Pfam" id="PF21365">
    <property type="entry name" value="Glyco_hydro_31_3rd"/>
    <property type="match status" value="1"/>
</dbReference>
<dbReference type="Gene3D" id="2.60.40.1180">
    <property type="entry name" value="Golgi alpha-mannosidase II"/>
    <property type="match status" value="1"/>
</dbReference>
<proteinExistence type="predicted"/>
<dbReference type="EMBL" id="WNTK01000012">
    <property type="protein sequence ID" value="KAG9475734.1"/>
    <property type="molecule type" value="Genomic_DNA"/>
</dbReference>
<dbReference type="SUPFAM" id="SSF51445">
    <property type="entry name" value="(Trans)glycosidases"/>
    <property type="match status" value="1"/>
</dbReference>
<feature type="domain" description="Glycosyl hydrolase family 31 C-terminal" evidence="2">
    <location>
        <begin position="605"/>
        <end position="690"/>
    </location>
</feature>
<keyword evidence="4" id="KW-1185">Reference proteome</keyword>
<dbReference type="PANTHER" id="PTHR43053:SF6">
    <property type="entry name" value="SITS-BINDING PROTEIN"/>
    <property type="match status" value="1"/>
</dbReference>
<dbReference type="InterPro" id="IPR050985">
    <property type="entry name" value="Alpha-glycosidase_related"/>
</dbReference>
<dbReference type="InterPro" id="IPR013780">
    <property type="entry name" value="Glyco_hydro_b"/>
</dbReference>
<dbReference type="InterPro" id="IPR048395">
    <property type="entry name" value="Glyco_hydro_31_C"/>
</dbReference>
<dbReference type="Proteomes" id="UP000770717">
    <property type="component" value="Unassembled WGS sequence"/>
</dbReference>
<name>A0A8J6EUU1_ELECQ</name>
<evidence type="ECO:0000313" key="4">
    <source>
        <dbReference type="Proteomes" id="UP000770717"/>
    </source>
</evidence>
<dbReference type="AlphaFoldDB" id="A0A8J6EUU1"/>
<dbReference type="SUPFAM" id="SSF51011">
    <property type="entry name" value="Glycosyl hydrolase domain"/>
    <property type="match status" value="1"/>
</dbReference>
<evidence type="ECO:0000259" key="2">
    <source>
        <dbReference type="Pfam" id="PF21365"/>
    </source>
</evidence>
<gene>
    <name evidence="3" type="ORF">GDO78_003901</name>
</gene>
<keyword evidence="1" id="KW-0472">Membrane</keyword>
<evidence type="ECO:0000256" key="1">
    <source>
        <dbReference type="SAM" id="Phobius"/>
    </source>
</evidence>
<sequence length="692" mass="79183">MPHTRTRNPNPIPDVNWDVGLKEMNETWKGAVACIGVAIFFIMTIGIIYWQVMDQPNKNWILKGAVSGLIWERNTHMLILQTLSENKTYVEIDVGNFPDMEQNFVKNLCWLNKTDFCYTWDSITDLKITLERKFSAGTECYNITWTPIHCDVKLKDCFSMTNVSWYGGASLSAHHWPINNVNVALQPFVISNLKSSRGAYGSVLERYFLGSTGVSVLISPNVPISMTIEKNKYFCVETPASTERFPLQYTMCIGESMQTVHQEVGNQLYKNQRMLPNLSIIRMPIWKHYGVSDSAAKLEREVRSFHNKLRRHGLGECLISLNEHSTMLLSMKDHIPITDQGGKSQRRRRDPYAIKNLNISITSSTYQSVNSEQLLNYLNEGQDNYWLSLRSHLDGSLTPILSKWRGQFSVRLNITNEAAIHWYFTKVNNLIKKLGAEYVVFEGAEGNTFLQHSIQAPKGLEGDSYNEYLAAEAVANLGNSAIITASTRSNHLPLFVQMHLLHSDWSYQGLKGIIPSVLHYSLLGYNFFIPDAVGGTIADEFITEEELFIRWLQIVTFLPVMSFNTPPWVCCDNWVLNLTRRYIQKHQHLVVPLLLKYAEDWLNTGIPIFRPVWWLSPQDPLAFTVDNEFLIGDEMLIAPITEKGAIQRDVFLPGKDYKWMDISTSRVFDGGTILRHYNCSLHEIPVFIKKTS</sequence>
<dbReference type="Gene3D" id="3.20.20.80">
    <property type="entry name" value="Glycosidases"/>
    <property type="match status" value="1"/>
</dbReference>
<protein>
    <recommendedName>
        <fullName evidence="2">Glycosyl hydrolase family 31 C-terminal domain-containing protein</fullName>
    </recommendedName>
</protein>
<accession>A0A8J6EUU1</accession>
<dbReference type="InterPro" id="IPR017853">
    <property type="entry name" value="GH"/>
</dbReference>
<dbReference type="PANTHER" id="PTHR43053">
    <property type="entry name" value="GLYCOSIDASE FAMILY 31"/>
    <property type="match status" value="1"/>
</dbReference>
<feature type="transmembrane region" description="Helical" evidence="1">
    <location>
        <begin position="30"/>
        <end position="50"/>
    </location>
</feature>
<evidence type="ECO:0000313" key="3">
    <source>
        <dbReference type="EMBL" id="KAG9475734.1"/>
    </source>
</evidence>
<organism evidence="3 4">
    <name type="scientific">Eleutherodactylus coqui</name>
    <name type="common">Puerto Rican coqui</name>
    <dbReference type="NCBI Taxonomy" id="57060"/>
    <lineage>
        <taxon>Eukaryota</taxon>
        <taxon>Metazoa</taxon>
        <taxon>Chordata</taxon>
        <taxon>Craniata</taxon>
        <taxon>Vertebrata</taxon>
        <taxon>Euteleostomi</taxon>
        <taxon>Amphibia</taxon>
        <taxon>Batrachia</taxon>
        <taxon>Anura</taxon>
        <taxon>Neobatrachia</taxon>
        <taxon>Hyloidea</taxon>
        <taxon>Eleutherodactylidae</taxon>
        <taxon>Eleutherodactylinae</taxon>
        <taxon>Eleutherodactylus</taxon>
        <taxon>Eleutherodactylus</taxon>
    </lineage>
</organism>
<dbReference type="OrthoDB" id="10070917at2759"/>